<dbReference type="RefSeq" id="WP_189400464.1">
    <property type="nucleotide sequence ID" value="NZ_BMXA01000003.1"/>
</dbReference>
<dbReference type="EMBL" id="BMXA01000003">
    <property type="protein sequence ID" value="GHA10378.1"/>
    <property type="molecule type" value="Genomic_DNA"/>
</dbReference>
<accession>A0A918RT85</accession>
<dbReference type="PANTHER" id="PTHR42760:SF37">
    <property type="entry name" value="CLAVALDEHYDE DEHYDROGENASE"/>
    <property type="match status" value="1"/>
</dbReference>
<gene>
    <name evidence="4" type="ORF">GCM10008090_19960</name>
</gene>
<dbReference type="PRINTS" id="PR00081">
    <property type="entry name" value="GDHRDH"/>
</dbReference>
<dbReference type="SUPFAM" id="SSF51735">
    <property type="entry name" value="NAD(P)-binding Rossmann-fold domains"/>
    <property type="match status" value="1"/>
</dbReference>
<keyword evidence="2" id="KW-0560">Oxidoreductase</keyword>
<comment type="caution">
    <text evidence="4">The sequence shown here is derived from an EMBL/GenBank/DDBJ whole genome shotgun (WGS) entry which is preliminary data.</text>
</comment>
<comment type="similarity">
    <text evidence="1 3">Belongs to the short-chain dehydrogenases/reductases (SDR) family.</text>
</comment>
<dbReference type="Proteomes" id="UP000614811">
    <property type="component" value="Unassembled WGS sequence"/>
</dbReference>
<dbReference type="PROSITE" id="PS00061">
    <property type="entry name" value="ADH_SHORT"/>
    <property type="match status" value="1"/>
</dbReference>
<evidence type="ECO:0000256" key="3">
    <source>
        <dbReference type="RuleBase" id="RU000363"/>
    </source>
</evidence>
<dbReference type="Pfam" id="PF00106">
    <property type="entry name" value="adh_short"/>
    <property type="match status" value="1"/>
</dbReference>
<sequence>MNFLNSKTAVITGASRGIGRATALFLAEKGMNIVAMARHEAALRHLSSELASIGVASICHAGDVAEFQDVERIVSAAVDQFGGVDLLVNNAGLIDPIARLAESDVAAWDYAMDVNVKGVYHGLRAVIPVMQERGGTIINISSGAATSTLEGWSAYCASKAAVLSLTKSAHQEYHHLGINTVGLSPGTVATDMQSTIKDSGINPVSQLDWSSHIPAEWVARAVAYIAAEGGEGFSGSDFSLKTNEGRALVGLPRI</sequence>
<evidence type="ECO:0000256" key="2">
    <source>
        <dbReference type="ARBA" id="ARBA00023002"/>
    </source>
</evidence>
<organism evidence="4 5">
    <name type="scientific">Arenicella chitinivorans</name>
    <dbReference type="NCBI Taxonomy" id="1329800"/>
    <lineage>
        <taxon>Bacteria</taxon>
        <taxon>Pseudomonadati</taxon>
        <taxon>Pseudomonadota</taxon>
        <taxon>Gammaproteobacteria</taxon>
        <taxon>Arenicellales</taxon>
        <taxon>Arenicellaceae</taxon>
        <taxon>Arenicella</taxon>
    </lineage>
</organism>
<dbReference type="PANTHER" id="PTHR42760">
    <property type="entry name" value="SHORT-CHAIN DEHYDROGENASES/REDUCTASES FAMILY MEMBER"/>
    <property type="match status" value="1"/>
</dbReference>
<dbReference type="InterPro" id="IPR036291">
    <property type="entry name" value="NAD(P)-bd_dom_sf"/>
</dbReference>
<keyword evidence="5" id="KW-1185">Reference proteome</keyword>
<evidence type="ECO:0000313" key="5">
    <source>
        <dbReference type="Proteomes" id="UP000614811"/>
    </source>
</evidence>
<protein>
    <submittedName>
        <fullName evidence="4">Short-chain dehydrogenase</fullName>
    </submittedName>
</protein>
<proteinExistence type="inferred from homology"/>
<dbReference type="InterPro" id="IPR020904">
    <property type="entry name" value="Sc_DH/Rdtase_CS"/>
</dbReference>
<dbReference type="CDD" id="cd05233">
    <property type="entry name" value="SDR_c"/>
    <property type="match status" value="1"/>
</dbReference>
<dbReference type="FunFam" id="3.40.50.720:FF:000084">
    <property type="entry name" value="Short-chain dehydrogenase reductase"/>
    <property type="match status" value="1"/>
</dbReference>
<dbReference type="Gene3D" id="3.40.50.720">
    <property type="entry name" value="NAD(P)-binding Rossmann-like Domain"/>
    <property type="match status" value="1"/>
</dbReference>
<dbReference type="AlphaFoldDB" id="A0A918RT85"/>
<dbReference type="PRINTS" id="PR00080">
    <property type="entry name" value="SDRFAMILY"/>
</dbReference>
<reference evidence="4" key="2">
    <citation type="submission" date="2020-09" db="EMBL/GenBank/DDBJ databases">
        <authorList>
            <person name="Sun Q."/>
            <person name="Kim S."/>
        </authorList>
    </citation>
    <scope>NUCLEOTIDE SEQUENCE</scope>
    <source>
        <strain evidence="4">KCTC 12711</strain>
    </source>
</reference>
<dbReference type="GO" id="GO:0016616">
    <property type="term" value="F:oxidoreductase activity, acting on the CH-OH group of donors, NAD or NADP as acceptor"/>
    <property type="evidence" value="ECO:0007669"/>
    <property type="project" value="TreeGrafter"/>
</dbReference>
<evidence type="ECO:0000313" key="4">
    <source>
        <dbReference type="EMBL" id="GHA10378.1"/>
    </source>
</evidence>
<evidence type="ECO:0000256" key="1">
    <source>
        <dbReference type="ARBA" id="ARBA00006484"/>
    </source>
</evidence>
<reference evidence="4" key="1">
    <citation type="journal article" date="2014" name="Int. J. Syst. Evol. Microbiol.">
        <title>Complete genome sequence of Corynebacterium casei LMG S-19264T (=DSM 44701T), isolated from a smear-ripened cheese.</title>
        <authorList>
            <consortium name="US DOE Joint Genome Institute (JGI-PGF)"/>
            <person name="Walter F."/>
            <person name="Albersmeier A."/>
            <person name="Kalinowski J."/>
            <person name="Ruckert C."/>
        </authorList>
    </citation>
    <scope>NUCLEOTIDE SEQUENCE</scope>
    <source>
        <strain evidence="4">KCTC 12711</strain>
    </source>
</reference>
<dbReference type="InterPro" id="IPR002347">
    <property type="entry name" value="SDR_fam"/>
</dbReference>
<name>A0A918RT85_9GAMM</name>